<dbReference type="SUPFAM" id="SSF51905">
    <property type="entry name" value="FAD/NAD(P)-binding domain"/>
    <property type="match status" value="1"/>
</dbReference>
<dbReference type="InterPro" id="IPR036188">
    <property type="entry name" value="FAD/NAD-bd_sf"/>
</dbReference>
<feature type="region of interest" description="Disordered" evidence="6">
    <location>
        <begin position="94"/>
        <end position="114"/>
    </location>
</feature>
<dbReference type="PRINTS" id="PR00420">
    <property type="entry name" value="RNGMNOXGNASE"/>
</dbReference>
<evidence type="ECO:0000313" key="8">
    <source>
        <dbReference type="EMBL" id="CZR61556.1"/>
    </source>
</evidence>
<accession>A0A1L7X989</accession>
<keyword evidence="2" id="KW-0285">Flavoprotein</keyword>
<name>A0A1L7X989_9HELO</name>
<keyword evidence="5" id="KW-0503">Monooxygenase</keyword>
<proteinExistence type="predicted"/>
<dbReference type="PANTHER" id="PTHR47178:SF5">
    <property type="entry name" value="FAD-BINDING DOMAIN-CONTAINING PROTEIN"/>
    <property type="match status" value="1"/>
</dbReference>
<evidence type="ECO:0000259" key="7">
    <source>
        <dbReference type="Pfam" id="PF01494"/>
    </source>
</evidence>
<dbReference type="AlphaFoldDB" id="A0A1L7X989"/>
<dbReference type="PANTHER" id="PTHR47178">
    <property type="entry name" value="MONOOXYGENASE, FAD-BINDING"/>
    <property type="match status" value="1"/>
</dbReference>
<organism evidence="8 9">
    <name type="scientific">Phialocephala subalpina</name>
    <dbReference type="NCBI Taxonomy" id="576137"/>
    <lineage>
        <taxon>Eukaryota</taxon>
        <taxon>Fungi</taxon>
        <taxon>Dikarya</taxon>
        <taxon>Ascomycota</taxon>
        <taxon>Pezizomycotina</taxon>
        <taxon>Leotiomycetes</taxon>
        <taxon>Helotiales</taxon>
        <taxon>Mollisiaceae</taxon>
        <taxon>Phialocephala</taxon>
        <taxon>Phialocephala fortinii species complex</taxon>
    </lineage>
</organism>
<dbReference type="Gene3D" id="3.50.50.60">
    <property type="entry name" value="FAD/NAD(P)-binding domain"/>
    <property type="match status" value="1"/>
</dbReference>
<keyword evidence="9" id="KW-1185">Reference proteome</keyword>
<dbReference type="Pfam" id="PF01494">
    <property type="entry name" value="FAD_binding_3"/>
    <property type="match status" value="1"/>
</dbReference>
<dbReference type="InterPro" id="IPR002938">
    <property type="entry name" value="FAD-bd"/>
</dbReference>
<dbReference type="EMBL" id="FJOG01000018">
    <property type="protein sequence ID" value="CZR61556.1"/>
    <property type="molecule type" value="Genomic_DNA"/>
</dbReference>
<dbReference type="GO" id="GO:0071949">
    <property type="term" value="F:FAD binding"/>
    <property type="evidence" value="ECO:0007669"/>
    <property type="project" value="InterPro"/>
</dbReference>
<feature type="domain" description="FAD-binding" evidence="7">
    <location>
        <begin position="134"/>
        <end position="370"/>
    </location>
</feature>
<dbReference type="Pfam" id="PF13450">
    <property type="entry name" value="NAD_binding_8"/>
    <property type="match status" value="1"/>
</dbReference>
<evidence type="ECO:0000313" key="9">
    <source>
        <dbReference type="Proteomes" id="UP000184330"/>
    </source>
</evidence>
<evidence type="ECO:0000256" key="2">
    <source>
        <dbReference type="ARBA" id="ARBA00022630"/>
    </source>
</evidence>
<dbReference type="STRING" id="576137.A0A1L7X989"/>
<dbReference type="OrthoDB" id="655030at2759"/>
<evidence type="ECO:0000256" key="3">
    <source>
        <dbReference type="ARBA" id="ARBA00022827"/>
    </source>
</evidence>
<keyword evidence="3" id="KW-0274">FAD</keyword>
<sequence>MCSPHVLIIGGGIGGLSLAQGLRKHNIPFTVFERDATPISRAQGYRVRVSGSGAEALYDCLDDEHWDLFGKSCAAMQLGMSGLNALDGSKAQVEGPSRGGSLHHMAKNNNPKIKPPYTVDRTMFRALLLLDQEGNVKFGKSFTHYELTPNGVKASFADGTNSEGTLLVGADGVASLVRKQFLPNIRYVDTGLRSVYGKTPITPELETTFNLEATKHMTIIKEKDRFLLFLEPVRFPSTIPEVTNNKLPQMQDYVYWVFGGNTEDMASSDEEFRRLSGKEAAELTKRLAANWHQSFKPLFELQNDKQAAPLRLLSAKPEKPAFPTNSKVTLLGDAVHGMMPAGGSGANVALADAALLLKLLVEAVGKGEGVSEEVLTKFWDGMWEIALPAIEGSAIGGAKLFGFKGFEGTKEVDL</sequence>
<reference evidence="8 9" key="1">
    <citation type="submission" date="2016-03" db="EMBL/GenBank/DDBJ databases">
        <authorList>
            <person name="Ploux O."/>
        </authorList>
    </citation>
    <scope>NUCLEOTIDE SEQUENCE [LARGE SCALE GENOMIC DNA]</scope>
    <source>
        <strain evidence="8 9">UAMH 11012</strain>
    </source>
</reference>
<evidence type="ECO:0000256" key="1">
    <source>
        <dbReference type="ARBA" id="ARBA00001974"/>
    </source>
</evidence>
<evidence type="ECO:0000256" key="6">
    <source>
        <dbReference type="SAM" id="MobiDB-lite"/>
    </source>
</evidence>
<evidence type="ECO:0000256" key="4">
    <source>
        <dbReference type="ARBA" id="ARBA00023002"/>
    </source>
</evidence>
<evidence type="ECO:0000256" key="5">
    <source>
        <dbReference type="ARBA" id="ARBA00023033"/>
    </source>
</evidence>
<comment type="cofactor">
    <cofactor evidence="1">
        <name>FAD</name>
        <dbReference type="ChEBI" id="CHEBI:57692"/>
    </cofactor>
</comment>
<protein>
    <submittedName>
        <fullName evidence="8">Related to 2-polyprenyl-6-methoxyphenol hydroxylase and related FAD-dependent oxidoreductases</fullName>
    </submittedName>
</protein>
<dbReference type="GO" id="GO:0004497">
    <property type="term" value="F:monooxygenase activity"/>
    <property type="evidence" value="ECO:0007669"/>
    <property type="project" value="UniProtKB-KW"/>
</dbReference>
<keyword evidence="4" id="KW-0560">Oxidoreductase</keyword>
<gene>
    <name evidence="8" type="ORF">PAC_11453</name>
</gene>
<dbReference type="Proteomes" id="UP000184330">
    <property type="component" value="Unassembled WGS sequence"/>
</dbReference>